<dbReference type="Proteomes" id="UP000761264">
    <property type="component" value="Unassembled WGS sequence"/>
</dbReference>
<comment type="caution">
    <text evidence="2">The sequence shown here is derived from an EMBL/GenBank/DDBJ whole genome shotgun (WGS) entry which is preliminary data.</text>
</comment>
<proteinExistence type="predicted"/>
<dbReference type="EMBL" id="JAAQPH010000014">
    <property type="protein sequence ID" value="NIA70398.1"/>
    <property type="molecule type" value="Genomic_DNA"/>
</dbReference>
<keyword evidence="3" id="KW-1185">Reference proteome</keyword>
<feature type="signal peptide" evidence="1">
    <location>
        <begin position="1"/>
        <end position="34"/>
    </location>
</feature>
<sequence length="335" mass="36748">MSKLRNTRPRRLTAFGFAALLPAALCLISVAALANPERWAREWPDTDFSQASVVFDEILSGGPPKDGIPSIDQPQFVDVAKVTDLSASEPVVGLSINGDARAYPLRILTWHEIVNDTVGGVAVAVTYCPLCNSAVVFERSVEGEVTEFGTTGKLRNSDLVMYDRKSESWWQQFLGEAIVGERTGTRLKIVPARLESWSRFAARFPDGRVLIPNNPGLRPYGANPYVGYDTLDRPFLYNGEMPVGIAPMKRVIAVGAEAWALDLLREKGKIESGDLLLTWEPGQNSALDTRSIAEGREVGNVVVQRKAGDGTVDVPYDVTFAFVFHAFRPEGTIHQ</sequence>
<gene>
    <name evidence="2" type="ORF">HBA54_17475</name>
</gene>
<evidence type="ECO:0000313" key="2">
    <source>
        <dbReference type="EMBL" id="NIA70398.1"/>
    </source>
</evidence>
<reference evidence="2" key="1">
    <citation type="submission" date="2020-03" db="EMBL/GenBank/DDBJ databases">
        <title>Genome of Pelagibius litoralis DSM 21314T.</title>
        <authorList>
            <person name="Wang G."/>
        </authorList>
    </citation>
    <scope>NUCLEOTIDE SEQUENCE</scope>
    <source>
        <strain evidence="2">DSM 21314</strain>
    </source>
</reference>
<dbReference type="Pfam" id="PF11376">
    <property type="entry name" value="DUF3179"/>
    <property type="match status" value="1"/>
</dbReference>
<accession>A0A967EZL7</accession>
<dbReference type="AlphaFoldDB" id="A0A967EZL7"/>
<evidence type="ECO:0000313" key="3">
    <source>
        <dbReference type="Proteomes" id="UP000761264"/>
    </source>
</evidence>
<dbReference type="InterPro" id="IPR021516">
    <property type="entry name" value="DUF3179"/>
</dbReference>
<evidence type="ECO:0000256" key="1">
    <source>
        <dbReference type="SAM" id="SignalP"/>
    </source>
</evidence>
<protein>
    <submittedName>
        <fullName evidence="2">DUF3179 domain-containing protein</fullName>
    </submittedName>
</protein>
<organism evidence="2 3">
    <name type="scientific">Pelagibius litoralis</name>
    <dbReference type="NCBI Taxonomy" id="374515"/>
    <lineage>
        <taxon>Bacteria</taxon>
        <taxon>Pseudomonadati</taxon>
        <taxon>Pseudomonadota</taxon>
        <taxon>Alphaproteobacteria</taxon>
        <taxon>Rhodospirillales</taxon>
        <taxon>Rhodovibrionaceae</taxon>
        <taxon>Pelagibius</taxon>
    </lineage>
</organism>
<feature type="chain" id="PRO_5037354864" evidence="1">
    <location>
        <begin position="35"/>
        <end position="335"/>
    </location>
</feature>
<dbReference type="RefSeq" id="WP_167226983.1">
    <property type="nucleotide sequence ID" value="NZ_JAAQPH010000014.1"/>
</dbReference>
<keyword evidence="1" id="KW-0732">Signal</keyword>
<name>A0A967EZL7_9PROT</name>